<accession>A0A7J7K064</accession>
<comment type="caution">
    <text evidence="3">The sequence shown here is derived from an EMBL/GenBank/DDBJ whole genome shotgun (WGS) entry which is preliminary data.</text>
</comment>
<comment type="cofactor">
    <cofactor evidence="1">
        <name>Fe cation</name>
        <dbReference type="ChEBI" id="CHEBI:24875"/>
    </cofactor>
</comment>
<dbReference type="InterPro" id="IPR008775">
    <property type="entry name" value="Phytyl_CoA_dOase-like"/>
</dbReference>
<keyword evidence="4" id="KW-1185">Reference proteome</keyword>
<dbReference type="AlphaFoldDB" id="A0A7J7K064"/>
<reference evidence="3" key="1">
    <citation type="submission" date="2020-06" db="EMBL/GenBank/DDBJ databases">
        <title>Draft genome of Bugula neritina, a colonial animal packing powerful symbionts and potential medicines.</title>
        <authorList>
            <person name="Rayko M."/>
        </authorList>
    </citation>
    <scope>NUCLEOTIDE SEQUENCE [LARGE SCALE GENOMIC DNA]</scope>
    <source>
        <strain evidence="3">Kwan_BN1</strain>
    </source>
</reference>
<proteinExistence type="predicted"/>
<organism evidence="3 4">
    <name type="scientific">Bugula neritina</name>
    <name type="common">Brown bryozoan</name>
    <name type="synonym">Sertularia neritina</name>
    <dbReference type="NCBI Taxonomy" id="10212"/>
    <lineage>
        <taxon>Eukaryota</taxon>
        <taxon>Metazoa</taxon>
        <taxon>Spiralia</taxon>
        <taxon>Lophotrochozoa</taxon>
        <taxon>Bryozoa</taxon>
        <taxon>Gymnolaemata</taxon>
        <taxon>Cheilostomatida</taxon>
        <taxon>Flustrina</taxon>
        <taxon>Buguloidea</taxon>
        <taxon>Bugulidae</taxon>
        <taxon>Bugula</taxon>
    </lineage>
</organism>
<protein>
    <recommendedName>
        <fullName evidence="5">Phytanoyl-CoA dioxygenase family protein</fullName>
    </recommendedName>
</protein>
<gene>
    <name evidence="3" type="ORF">EB796_010108</name>
</gene>
<dbReference type="Proteomes" id="UP000593567">
    <property type="component" value="Unassembled WGS sequence"/>
</dbReference>
<evidence type="ECO:0000313" key="4">
    <source>
        <dbReference type="Proteomes" id="UP000593567"/>
    </source>
</evidence>
<evidence type="ECO:0000313" key="3">
    <source>
        <dbReference type="EMBL" id="KAF6031583.1"/>
    </source>
</evidence>
<dbReference type="SUPFAM" id="SSF51197">
    <property type="entry name" value="Clavaminate synthase-like"/>
    <property type="match status" value="1"/>
</dbReference>
<evidence type="ECO:0000256" key="2">
    <source>
        <dbReference type="SAM" id="MobiDB-lite"/>
    </source>
</evidence>
<dbReference type="EMBL" id="VXIV02001587">
    <property type="protein sequence ID" value="KAF6031583.1"/>
    <property type="molecule type" value="Genomic_DNA"/>
</dbReference>
<evidence type="ECO:0000256" key="1">
    <source>
        <dbReference type="ARBA" id="ARBA00001962"/>
    </source>
</evidence>
<dbReference type="PANTHER" id="PTHR20883:SF51">
    <property type="entry name" value="PHYTANOYL-COA HYDROXYLASE"/>
    <property type="match status" value="1"/>
</dbReference>
<dbReference type="Pfam" id="PF05721">
    <property type="entry name" value="PhyH"/>
    <property type="match status" value="1"/>
</dbReference>
<sequence length="291" mass="32758">MAVPEYSCDAEGNFIVTDQVLSSFEEFGCILVRKLLGEREISSLKQTIENDLTLQEASYRRNDGEGGRSRTVIWDDPSDDITGAIARSYKVAGTFQKLLKDEVYHYHAKVIMKDAKTGGAHTWHQDYGYWYKNGCLFPDMGTVFIPIDDTDQGNGCLKVIPKSHKAGRIDHVRIGDQAGADKDRVSYLQQKLGLCHVEMNAGDALFFHSNILHRSDQNHSDRRRWAYLIAYNTRNNDPVIDHHHPKYKQLIMLPNSAISDCVNDAGSSKAPGNRKFFEGPTKDPSLPKIQG</sequence>
<feature type="region of interest" description="Disordered" evidence="2">
    <location>
        <begin position="264"/>
        <end position="291"/>
    </location>
</feature>
<dbReference type="PANTHER" id="PTHR20883">
    <property type="entry name" value="PHYTANOYL-COA DIOXYGENASE DOMAIN CONTAINING 1"/>
    <property type="match status" value="1"/>
</dbReference>
<dbReference type="Gene3D" id="2.60.120.620">
    <property type="entry name" value="q2cbj1_9rhob like domain"/>
    <property type="match status" value="1"/>
</dbReference>
<name>A0A7J7K064_BUGNE</name>
<dbReference type="OrthoDB" id="445007at2759"/>
<evidence type="ECO:0008006" key="5">
    <source>
        <dbReference type="Google" id="ProtNLM"/>
    </source>
</evidence>